<dbReference type="PANTHER" id="PTHR46612">
    <property type="entry name" value="XYLOSIDE XYLOSYLTRANSFERASE 1"/>
    <property type="match status" value="1"/>
</dbReference>
<dbReference type="RefSeq" id="XP_017770644.1">
    <property type="nucleotide sequence ID" value="XM_017915155.1"/>
</dbReference>
<gene>
    <name evidence="3" type="primary">LOC108558286</name>
</gene>
<dbReference type="GeneID" id="108558286"/>
<accession>A0ABM1M7U4</accession>
<evidence type="ECO:0000313" key="2">
    <source>
        <dbReference type="Proteomes" id="UP000695000"/>
    </source>
</evidence>
<evidence type="ECO:0000313" key="3">
    <source>
        <dbReference type="RefSeq" id="XP_017770644.1"/>
    </source>
</evidence>
<proteinExistence type="predicted"/>
<evidence type="ECO:0000256" key="1">
    <source>
        <dbReference type="SAM" id="Phobius"/>
    </source>
</evidence>
<keyword evidence="1" id="KW-1133">Transmembrane helix</keyword>
<dbReference type="SUPFAM" id="SSF53448">
    <property type="entry name" value="Nucleotide-diphospho-sugar transferases"/>
    <property type="match status" value="1"/>
</dbReference>
<keyword evidence="1" id="KW-0812">Transmembrane</keyword>
<dbReference type="InterPro" id="IPR042465">
    <property type="entry name" value="XXLT1"/>
</dbReference>
<keyword evidence="2" id="KW-1185">Reference proteome</keyword>
<dbReference type="InterPro" id="IPR029044">
    <property type="entry name" value="Nucleotide-diphossugar_trans"/>
</dbReference>
<feature type="transmembrane region" description="Helical" evidence="1">
    <location>
        <begin position="7"/>
        <end position="27"/>
    </location>
</feature>
<protein>
    <submittedName>
        <fullName evidence="3">Xyloside xylosyltransferase 1</fullName>
    </submittedName>
</protein>
<dbReference type="Pfam" id="PF01501">
    <property type="entry name" value="Glyco_transf_8"/>
    <property type="match status" value="1"/>
</dbReference>
<sequence>MCRLRFLFNLSIVLTILVLLFYLFTIYDNDNSKSQLRLFKAENVEPMEKAIKLDNDYNLWLIFTKVIDKSPLMYNFNNLLNNLMNVSSVPLNFHIIVDEHSRILAQSEINKIINATSINVQYTFYDIQTLAASIQDIVNAMTPFFSSRPGTYYSDALFYLSLGLHRIAKTQNRAIILDCDLHFKEDVLLLFKEFDNFGNGTLFGLAPELSPVYRHILYSFKQKHNSTFGDFYHDKEVKAGEPHPKGFQGYNSGVILFNLSAIRKSEAYREIIKKESVSAMVEKFKFRGHLGDQDFYTLVGYERPEMIHTLNCGFNRQLCTWWRDRGGYNDIFNDYFKCKHKIVVLHGNCNTRILK</sequence>
<dbReference type="PANTHER" id="PTHR46612:SF1">
    <property type="entry name" value="XYLOSIDE XYLOSYLTRANSFERASE 1"/>
    <property type="match status" value="1"/>
</dbReference>
<keyword evidence="1" id="KW-0472">Membrane</keyword>
<organism evidence="2 3">
    <name type="scientific">Nicrophorus vespilloides</name>
    <name type="common">Boreal carrion beetle</name>
    <dbReference type="NCBI Taxonomy" id="110193"/>
    <lineage>
        <taxon>Eukaryota</taxon>
        <taxon>Metazoa</taxon>
        <taxon>Ecdysozoa</taxon>
        <taxon>Arthropoda</taxon>
        <taxon>Hexapoda</taxon>
        <taxon>Insecta</taxon>
        <taxon>Pterygota</taxon>
        <taxon>Neoptera</taxon>
        <taxon>Endopterygota</taxon>
        <taxon>Coleoptera</taxon>
        <taxon>Polyphaga</taxon>
        <taxon>Staphyliniformia</taxon>
        <taxon>Silphidae</taxon>
        <taxon>Nicrophorinae</taxon>
        <taxon>Nicrophorus</taxon>
    </lineage>
</organism>
<name>A0ABM1M7U4_NICVS</name>
<dbReference type="InterPro" id="IPR002495">
    <property type="entry name" value="Glyco_trans_8"/>
</dbReference>
<reference evidence="3" key="1">
    <citation type="submission" date="2025-08" db="UniProtKB">
        <authorList>
            <consortium name="RefSeq"/>
        </authorList>
    </citation>
    <scope>IDENTIFICATION</scope>
    <source>
        <tissue evidence="3">Whole Larva</tissue>
    </source>
</reference>
<dbReference type="Proteomes" id="UP000695000">
    <property type="component" value="Unplaced"/>
</dbReference>
<dbReference type="Gene3D" id="3.90.550.10">
    <property type="entry name" value="Spore Coat Polysaccharide Biosynthesis Protein SpsA, Chain A"/>
    <property type="match status" value="1"/>
</dbReference>